<evidence type="ECO:0000313" key="1">
    <source>
        <dbReference type="EMBL" id="KAI8561878.1"/>
    </source>
</evidence>
<evidence type="ECO:0000313" key="2">
    <source>
        <dbReference type="Proteomes" id="UP001062846"/>
    </source>
</evidence>
<dbReference type="Proteomes" id="UP001062846">
    <property type="component" value="Chromosome 4"/>
</dbReference>
<proteinExistence type="predicted"/>
<gene>
    <name evidence="1" type="ORF">RHMOL_Rhmol04G0376100</name>
</gene>
<keyword evidence="2" id="KW-1185">Reference proteome</keyword>
<accession>A0ACC0PAZ0</accession>
<organism evidence="1 2">
    <name type="scientific">Rhododendron molle</name>
    <name type="common">Chinese azalea</name>
    <name type="synonym">Azalea mollis</name>
    <dbReference type="NCBI Taxonomy" id="49168"/>
    <lineage>
        <taxon>Eukaryota</taxon>
        <taxon>Viridiplantae</taxon>
        <taxon>Streptophyta</taxon>
        <taxon>Embryophyta</taxon>
        <taxon>Tracheophyta</taxon>
        <taxon>Spermatophyta</taxon>
        <taxon>Magnoliopsida</taxon>
        <taxon>eudicotyledons</taxon>
        <taxon>Gunneridae</taxon>
        <taxon>Pentapetalae</taxon>
        <taxon>asterids</taxon>
        <taxon>Ericales</taxon>
        <taxon>Ericaceae</taxon>
        <taxon>Ericoideae</taxon>
        <taxon>Rhodoreae</taxon>
        <taxon>Rhododendron</taxon>
    </lineage>
</organism>
<reference evidence="1" key="1">
    <citation type="submission" date="2022-02" db="EMBL/GenBank/DDBJ databases">
        <title>Plant Genome Project.</title>
        <authorList>
            <person name="Zhang R.-G."/>
        </authorList>
    </citation>
    <scope>NUCLEOTIDE SEQUENCE</scope>
    <source>
        <strain evidence="1">AT1</strain>
    </source>
</reference>
<comment type="caution">
    <text evidence="1">The sequence shown here is derived from an EMBL/GenBank/DDBJ whole genome shotgun (WGS) entry which is preliminary data.</text>
</comment>
<protein>
    <submittedName>
        <fullName evidence="1">Uncharacterized protein</fullName>
    </submittedName>
</protein>
<name>A0ACC0PAZ0_RHOML</name>
<dbReference type="EMBL" id="CM046391">
    <property type="protein sequence ID" value="KAI8561878.1"/>
    <property type="molecule type" value="Genomic_DNA"/>
</dbReference>
<sequence length="72" mass="7660">MYGLLPEAIQGLDSNDYGGAKKSIQNAADIANACKYQLARSGDVALRKRAAHSFKIVHNLCIVALDIISTVG</sequence>